<evidence type="ECO:0000256" key="1">
    <source>
        <dbReference type="SAM" id="MobiDB-lite"/>
    </source>
</evidence>
<feature type="region of interest" description="Disordered" evidence="1">
    <location>
        <begin position="491"/>
        <end position="524"/>
    </location>
</feature>
<dbReference type="OrthoDB" id="5915810at2759"/>
<feature type="region of interest" description="Disordered" evidence="1">
    <location>
        <begin position="42"/>
        <end position="219"/>
    </location>
</feature>
<proteinExistence type="predicted"/>
<feature type="compositionally biased region" description="Basic and acidic residues" evidence="1">
    <location>
        <begin position="15"/>
        <end position="24"/>
    </location>
</feature>
<sequence>MEEGESRTMLGGRRGLAERRLHGAEWLRRPPYGSRLWAAPFSSSPLPSLSPSQSDRLEAPMANSEKAGLAVRDLVSNRSSHSGASDCPELVAPSSSSSMSLTGPPGIPPLTLDMFNSFVAQNFATVPPPPNEPQAKRGRYDAWTASSGSSGSSPTQLEEAQMASNAANATAPPQRQTGESGSVSEDESQNSRDGPKDATNAPSATGSMESSAVPSPKPLPLVIDPNELIHQESKFYSFLEFDETFEKWKRQYMHPFRVASSEALREPDGTINQTFKYRYVVFHCAHYGEPRMRGIGKRPNQNYLPCGCGAMLRLNYSFNDKCLKITTLNPIHNGHEVSMEMYLKVAQKIRRSVAADHRRASSGFAVKAEESHQTTPSPLSQRNAATPLGDRKPQLPTASVMAPPAAPVAMNLMQQQFMQQQMAFAAAAAQQQQAQASAFSPALASSQVTQMAMAQYLQQYQMIQYLTQQKENMSNAAAAVAAAASPAVPYPAPASFPSSSSGSKRPWSAVVAASPEGTATEQAQQTSYASAPLAESVYIRPPSNLPAPIPIRPAAAPVAVAAPIESPPVLEAQRAQENVEVQKETERPSQSEISSLLADGQRLLVTGDETTSRTRMEQLRALITHWEQC</sequence>
<dbReference type="InterPro" id="IPR040854">
    <property type="entry name" value="ZSWIM9"/>
</dbReference>
<protein>
    <recommendedName>
        <fullName evidence="2">ZSWIM3 N-terminal domain-containing protein</fullName>
    </recommendedName>
</protein>
<feature type="domain" description="ZSWIM3 N-terminal" evidence="2">
    <location>
        <begin position="232"/>
        <end position="333"/>
    </location>
</feature>
<organism evidence="3 4">
    <name type="scientific">Caenorhabditis auriculariae</name>
    <dbReference type="NCBI Taxonomy" id="2777116"/>
    <lineage>
        <taxon>Eukaryota</taxon>
        <taxon>Metazoa</taxon>
        <taxon>Ecdysozoa</taxon>
        <taxon>Nematoda</taxon>
        <taxon>Chromadorea</taxon>
        <taxon>Rhabditida</taxon>
        <taxon>Rhabditina</taxon>
        <taxon>Rhabditomorpha</taxon>
        <taxon>Rhabditoidea</taxon>
        <taxon>Rhabditidae</taxon>
        <taxon>Peloderinae</taxon>
        <taxon>Caenorhabditis</taxon>
    </lineage>
</organism>
<reference evidence="3" key="1">
    <citation type="submission" date="2020-10" db="EMBL/GenBank/DDBJ databases">
        <authorList>
            <person name="Kikuchi T."/>
        </authorList>
    </citation>
    <scope>NUCLEOTIDE SEQUENCE</scope>
    <source>
        <strain evidence="3">NKZ352</strain>
    </source>
</reference>
<evidence type="ECO:0000259" key="2">
    <source>
        <dbReference type="Pfam" id="PF21599"/>
    </source>
</evidence>
<dbReference type="Pfam" id="PF21599">
    <property type="entry name" value="ZSWIM3_N"/>
    <property type="match status" value="1"/>
</dbReference>
<accession>A0A8S1HZ00</accession>
<evidence type="ECO:0000313" key="4">
    <source>
        <dbReference type="Proteomes" id="UP000835052"/>
    </source>
</evidence>
<feature type="region of interest" description="Disordered" evidence="1">
    <location>
        <begin position="363"/>
        <end position="396"/>
    </location>
</feature>
<feature type="compositionally biased region" description="Polar residues" evidence="1">
    <location>
        <begin position="373"/>
        <end position="384"/>
    </location>
</feature>
<gene>
    <name evidence="3" type="ORF">CAUJ_LOCUS14469</name>
</gene>
<dbReference type="Proteomes" id="UP000835052">
    <property type="component" value="Unassembled WGS sequence"/>
</dbReference>
<feature type="region of interest" description="Disordered" evidence="1">
    <location>
        <begin position="1"/>
        <end position="24"/>
    </location>
</feature>
<evidence type="ECO:0000313" key="3">
    <source>
        <dbReference type="EMBL" id="CAD6198563.1"/>
    </source>
</evidence>
<dbReference type="PANTHER" id="PTHR47086:SF4">
    <property type="entry name" value="BTB DOMAIN-CONTAINING PROTEIN"/>
    <property type="match status" value="1"/>
</dbReference>
<keyword evidence="4" id="KW-1185">Reference proteome</keyword>
<feature type="compositionally biased region" description="Low complexity" evidence="1">
    <location>
        <begin position="94"/>
        <end position="112"/>
    </location>
</feature>
<feature type="compositionally biased region" description="Polar residues" evidence="1">
    <location>
        <begin position="200"/>
        <end position="213"/>
    </location>
</feature>
<feature type="compositionally biased region" description="Low complexity" evidence="1">
    <location>
        <begin position="160"/>
        <end position="174"/>
    </location>
</feature>
<dbReference type="PANTHER" id="PTHR47086">
    <property type="entry name" value="BTB DOMAIN-CONTAINING PROTEIN"/>
    <property type="match status" value="1"/>
</dbReference>
<dbReference type="InterPro" id="IPR048325">
    <property type="entry name" value="ZSWIM3_N"/>
</dbReference>
<dbReference type="AlphaFoldDB" id="A0A8S1HZ00"/>
<comment type="caution">
    <text evidence="3">The sequence shown here is derived from an EMBL/GenBank/DDBJ whole genome shotgun (WGS) entry which is preliminary data.</text>
</comment>
<dbReference type="EMBL" id="CAJGYM010000129">
    <property type="protein sequence ID" value="CAD6198563.1"/>
    <property type="molecule type" value="Genomic_DNA"/>
</dbReference>
<feature type="compositionally biased region" description="Low complexity" evidence="1">
    <location>
        <begin position="495"/>
        <end position="509"/>
    </location>
</feature>
<name>A0A8S1HZ00_9PELO</name>
<feature type="compositionally biased region" description="Low complexity" evidence="1">
    <location>
        <begin position="42"/>
        <end position="54"/>
    </location>
</feature>